<name>A0ABV0EFL0_9BURK</name>
<feature type="transmembrane region" description="Helical" evidence="13">
    <location>
        <begin position="54"/>
        <end position="76"/>
    </location>
</feature>
<accession>A0ABV0EFL0</accession>
<dbReference type="PANTHER" id="PTHR30074:SF5">
    <property type="entry name" value="FORMATE DEHYDROGENASE, NITRATE-INDUCIBLE, CYTOCHROME B556(FDN) SUBUNIT"/>
    <property type="match status" value="1"/>
</dbReference>
<keyword evidence="10 13" id="KW-1133">Transmembrane helix</keyword>
<sequence length="207" mass="23453">MSAPIVPRYSPRDRANHWVIAITFILLAISGLALFHPAFFFLSNLLGGGTWNRILHPFIGVVLLLSFTAFALRLAADNRITAADREWKKYLPRILRNEPVTLPKIGKYNIGQKYLFWSLVVLIPLLFFTGIVIWQPWFASYFSVGLIRLAVLVHAAAAFLAMLAIIVHIYSAIWTKGSIRAMTRGTVSAAWAKHHHPAWYEEVSRSR</sequence>
<keyword evidence="9" id="KW-0249">Electron transport</keyword>
<dbReference type="InterPro" id="IPR016174">
    <property type="entry name" value="Di-haem_cyt_TM"/>
</dbReference>
<dbReference type="EC" id="1.17.1.9" evidence="15"/>
<evidence type="ECO:0000259" key="14">
    <source>
        <dbReference type="Pfam" id="PF01292"/>
    </source>
</evidence>
<keyword evidence="16" id="KW-1185">Reference proteome</keyword>
<evidence type="ECO:0000256" key="1">
    <source>
        <dbReference type="ARBA" id="ARBA00001971"/>
    </source>
</evidence>
<dbReference type="InterPro" id="IPR011577">
    <property type="entry name" value="Cyt_b561_bac/Ni-Hgenase"/>
</dbReference>
<keyword evidence="11" id="KW-0408">Iron</keyword>
<dbReference type="SUPFAM" id="SSF81342">
    <property type="entry name" value="Transmembrane di-heme cytochromes"/>
    <property type="match status" value="1"/>
</dbReference>
<dbReference type="Pfam" id="PF01292">
    <property type="entry name" value="Ni_hydr_CYTB"/>
    <property type="match status" value="1"/>
</dbReference>
<keyword evidence="5" id="KW-1003">Cell membrane</keyword>
<feature type="transmembrane region" description="Helical" evidence="13">
    <location>
        <begin position="18"/>
        <end position="42"/>
    </location>
</feature>
<organism evidence="15 16">
    <name type="scientific">Thiobacter aerophilum</name>
    <dbReference type="NCBI Taxonomy" id="3121275"/>
    <lineage>
        <taxon>Bacteria</taxon>
        <taxon>Pseudomonadati</taxon>
        <taxon>Pseudomonadota</taxon>
        <taxon>Betaproteobacteria</taxon>
        <taxon>Burkholderiales</taxon>
        <taxon>Thiobacteraceae</taxon>
        <taxon>Thiobacter</taxon>
    </lineage>
</organism>
<reference evidence="15 16" key="1">
    <citation type="submission" date="2024-02" db="EMBL/GenBank/DDBJ databases">
        <title>New thermophilic sulfur-oxidizing bacteria from a hot springs of the Uzon caldera (Kamchatka, Russia).</title>
        <authorList>
            <person name="Dukat A.M."/>
            <person name="Elcheninov A.G."/>
            <person name="Frolov E.N."/>
        </authorList>
    </citation>
    <scope>NUCLEOTIDE SEQUENCE [LARGE SCALE GENOMIC DNA]</scope>
    <source>
        <strain evidence="15 16">AK1</strain>
    </source>
</reference>
<keyword evidence="7 13" id="KW-0812">Transmembrane</keyword>
<dbReference type="PANTHER" id="PTHR30074">
    <property type="entry name" value="FORMATE DEHYDROGENASE, NITRATE-INDUCIBLE, CYTOCHROME B556 FDN SUBUNIT"/>
    <property type="match status" value="1"/>
</dbReference>
<keyword evidence="4" id="KW-0813">Transport</keyword>
<comment type="caution">
    <text evidence="15">The sequence shown here is derived from an EMBL/GenBank/DDBJ whole genome shotgun (WGS) entry which is preliminary data.</text>
</comment>
<evidence type="ECO:0000256" key="8">
    <source>
        <dbReference type="ARBA" id="ARBA00022723"/>
    </source>
</evidence>
<dbReference type="NCBIfam" id="TIGR01583">
    <property type="entry name" value="formate-DH-gamm"/>
    <property type="match status" value="1"/>
</dbReference>
<comment type="cofactor">
    <cofactor evidence="1">
        <name>heme</name>
        <dbReference type="ChEBI" id="CHEBI:30413"/>
    </cofactor>
</comment>
<evidence type="ECO:0000313" key="15">
    <source>
        <dbReference type="EMBL" id="MEO1767460.1"/>
    </source>
</evidence>
<evidence type="ECO:0000256" key="6">
    <source>
        <dbReference type="ARBA" id="ARBA00022617"/>
    </source>
</evidence>
<dbReference type="InterPro" id="IPR006471">
    <property type="entry name" value="Formate_DH_gsu"/>
</dbReference>
<keyword evidence="15" id="KW-0560">Oxidoreductase</keyword>
<proteinExistence type="inferred from homology"/>
<evidence type="ECO:0000256" key="11">
    <source>
        <dbReference type="ARBA" id="ARBA00023004"/>
    </source>
</evidence>
<evidence type="ECO:0000256" key="3">
    <source>
        <dbReference type="ARBA" id="ARBA00010747"/>
    </source>
</evidence>
<dbReference type="InterPro" id="IPR051817">
    <property type="entry name" value="FDH_cytochrome_b556_subunit"/>
</dbReference>
<dbReference type="EMBL" id="JBAJEX010000007">
    <property type="protein sequence ID" value="MEO1767460.1"/>
    <property type="molecule type" value="Genomic_DNA"/>
</dbReference>
<protein>
    <submittedName>
        <fullName evidence="15">Formate dehydrogenase subunit gamma</fullName>
        <ecNumber evidence="15">1.17.1.9</ecNumber>
    </submittedName>
</protein>
<evidence type="ECO:0000256" key="2">
    <source>
        <dbReference type="ARBA" id="ARBA00004651"/>
    </source>
</evidence>
<feature type="transmembrane region" description="Helical" evidence="13">
    <location>
        <begin position="114"/>
        <end position="134"/>
    </location>
</feature>
<comment type="similarity">
    <text evidence="3">Belongs to the formate dehydrogenase gamma subunit family.</text>
</comment>
<dbReference type="RefSeq" id="WP_347308569.1">
    <property type="nucleotide sequence ID" value="NZ_JBAJEX010000007.1"/>
</dbReference>
<keyword evidence="8" id="KW-0479">Metal-binding</keyword>
<evidence type="ECO:0000256" key="5">
    <source>
        <dbReference type="ARBA" id="ARBA00022475"/>
    </source>
</evidence>
<evidence type="ECO:0000256" key="12">
    <source>
        <dbReference type="ARBA" id="ARBA00023136"/>
    </source>
</evidence>
<dbReference type="GO" id="GO:0008863">
    <property type="term" value="F:formate dehydrogenase (NAD+) activity"/>
    <property type="evidence" value="ECO:0007669"/>
    <property type="project" value="UniProtKB-EC"/>
</dbReference>
<comment type="subcellular location">
    <subcellularLocation>
        <location evidence="2">Cell membrane</location>
        <topology evidence="2">Multi-pass membrane protein</topology>
    </subcellularLocation>
</comment>
<evidence type="ECO:0000256" key="7">
    <source>
        <dbReference type="ARBA" id="ARBA00022692"/>
    </source>
</evidence>
<dbReference type="Gene3D" id="1.20.950.20">
    <property type="entry name" value="Transmembrane di-heme cytochromes, Chain C"/>
    <property type="match status" value="1"/>
</dbReference>
<keyword evidence="6" id="KW-0349">Heme</keyword>
<gene>
    <name evidence="15" type="ORF">V6E02_09575</name>
</gene>
<evidence type="ECO:0000256" key="10">
    <source>
        <dbReference type="ARBA" id="ARBA00022989"/>
    </source>
</evidence>
<evidence type="ECO:0000313" key="16">
    <source>
        <dbReference type="Proteomes" id="UP001482231"/>
    </source>
</evidence>
<evidence type="ECO:0000256" key="4">
    <source>
        <dbReference type="ARBA" id="ARBA00022448"/>
    </source>
</evidence>
<keyword evidence="12 13" id="KW-0472">Membrane</keyword>
<evidence type="ECO:0000256" key="13">
    <source>
        <dbReference type="SAM" id="Phobius"/>
    </source>
</evidence>
<feature type="transmembrane region" description="Helical" evidence="13">
    <location>
        <begin position="146"/>
        <end position="174"/>
    </location>
</feature>
<evidence type="ECO:0000256" key="9">
    <source>
        <dbReference type="ARBA" id="ARBA00022982"/>
    </source>
</evidence>
<dbReference type="Proteomes" id="UP001482231">
    <property type="component" value="Unassembled WGS sequence"/>
</dbReference>
<feature type="domain" description="Cytochrome b561 bacterial/Ni-hydrogenase" evidence="14">
    <location>
        <begin position="8"/>
        <end position="185"/>
    </location>
</feature>